<dbReference type="PANTHER" id="PTHR23028">
    <property type="entry name" value="ACETYLTRANSFERASE"/>
    <property type="match status" value="1"/>
</dbReference>
<feature type="transmembrane region" description="Helical" evidence="3">
    <location>
        <begin position="281"/>
        <end position="302"/>
    </location>
</feature>
<evidence type="ECO:0000256" key="1">
    <source>
        <dbReference type="ARBA" id="ARBA00004370"/>
    </source>
</evidence>
<evidence type="ECO:0000259" key="4">
    <source>
        <dbReference type="Pfam" id="PF01757"/>
    </source>
</evidence>
<evidence type="ECO:0008006" key="8">
    <source>
        <dbReference type="Google" id="ProtNLM"/>
    </source>
</evidence>
<feature type="transmembrane region" description="Helical" evidence="3">
    <location>
        <begin position="59"/>
        <end position="77"/>
    </location>
</feature>
<evidence type="ECO:0000259" key="5">
    <source>
        <dbReference type="Pfam" id="PF19040"/>
    </source>
</evidence>
<dbReference type="Pfam" id="PF19040">
    <property type="entry name" value="SGNH"/>
    <property type="match status" value="1"/>
</dbReference>
<name>A0A9C7G8B9_9BACI</name>
<feature type="transmembrane region" description="Helical" evidence="3">
    <location>
        <begin position="344"/>
        <end position="362"/>
    </location>
</feature>
<keyword evidence="3" id="KW-0472">Membrane</keyword>
<dbReference type="GO" id="GO:0009103">
    <property type="term" value="P:lipopolysaccharide biosynthetic process"/>
    <property type="evidence" value="ECO:0007669"/>
    <property type="project" value="TreeGrafter"/>
</dbReference>
<dbReference type="Proteomes" id="UP000789845">
    <property type="component" value="Unassembled WGS sequence"/>
</dbReference>
<feature type="domain" description="SGNH" evidence="5">
    <location>
        <begin position="462"/>
        <end position="676"/>
    </location>
</feature>
<feature type="transmembrane region" description="Helical" evidence="3">
    <location>
        <begin position="161"/>
        <end position="185"/>
    </location>
</feature>
<comment type="caution">
    <text evidence="6">The sequence shown here is derived from an EMBL/GenBank/DDBJ whole genome shotgun (WGS) entry which is preliminary data.</text>
</comment>
<feature type="transmembrane region" description="Helical" evidence="3">
    <location>
        <begin position="314"/>
        <end position="338"/>
    </location>
</feature>
<sequence>MGSLAKWLVSVEMIAKECTVLEDLKTPAKKFRPEIEGVRAVAAFLVAIYHIWLGTVSGGVDVFFIVSGYLITTSLLSKMDRNGGINLLEYLLGLAKRLFPIAFTVLFFTTLGSILLMPQSQWKQIIAESFTSAFYFQNWQLAHNAVDYLARNNEASPFQHFWALSIQGQFYVTWPLIILFAYFLASKVLNTPPRKTLLTLLSVIFAISIGYSVYITAVNQPWAYFNTFARVWEFSLGGILALTIPYVNFNKYVSTVLGWLGLAIICMTGILLPVSSVFPGYAALLPTIGVMLVIIAADNGSSLGVERLLGSKPFLFFGSISYGFYLWHWPLLIFYYAYFGTDTVSLQGGLIILAIALIFSILSTKGLETPIRKMNSKQSWKVGATLVAFMIPVFIVNTTWGVTVNQTIKNLEEEYYEEGVLGVSADIIPNSDGEVTEGIMKIIPSTVHVKNDLPAFYENPECYSEFNDPRVKRCSYGETENPVYTIALVGGSHSGHWFPALEEISANLKLRIDVYNKDACRFSDDNFNGQLHDSCMEWNEKLIDLLIEEPPDYVFTTANVGKGETIPLGFLSQWKKLEGITEVFAIRDTPRMLVDPPLCVDEGELTRCAAPRKDVLSENLPWENTEGIPSNVKFADLSPYFCDDEHCNPVVGNILAYRDLHHLSTYYSRTLAPALAEHLVRALEQLNKYADYSDNET</sequence>
<keyword evidence="7" id="KW-1185">Reference proteome</keyword>
<feature type="transmembrane region" description="Helical" evidence="3">
    <location>
        <begin position="197"/>
        <end position="217"/>
    </location>
</feature>
<feature type="transmembrane region" description="Helical" evidence="3">
    <location>
        <begin position="98"/>
        <end position="117"/>
    </location>
</feature>
<organism evidence="6 7">
    <name type="scientific">Pseudoneobacillus rhizosphaerae</name>
    <dbReference type="NCBI Taxonomy" id="2880968"/>
    <lineage>
        <taxon>Bacteria</taxon>
        <taxon>Bacillati</taxon>
        <taxon>Bacillota</taxon>
        <taxon>Bacilli</taxon>
        <taxon>Bacillales</taxon>
        <taxon>Bacillaceae</taxon>
        <taxon>Pseudoneobacillus</taxon>
    </lineage>
</organism>
<evidence type="ECO:0000256" key="3">
    <source>
        <dbReference type="SAM" id="Phobius"/>
    </source>
</evidence>
<dbReference type="InterPro" id="IPR002656">
    <property type="entry name" value="Acyl_transf_3_dom"/>
</dbReference>
<dbReference type="GO" id="GO:0016020">
    <property type="term" value="C:membrane"/>
    <property type="evidence" value="ECO:0007669"/>
    <property type="project" value="TreeGrafter"/>
</dbReference>
<feature type="transmembrane region" description="Helical" evidence="3">
    <location>
        <begin position="256"/>
        <end position="275"/>
    </location>
</feature>
<dbReference type="InterPro" id="IPR050879">
    <property type="entry name" value="Acyltransferase_3"/>
</dbReference>
<dbReference type="EMBL" id="CAKJTG010000007">
    <property type="protein sequence ID" value="CAG9607896.1"/>
    <property type="molecule type" value="Genomic_DNA"/>
</dbReference>
<dbReference type="Pfam" id="PF01757">
    <property type="entry name" value="Acyl_transf_3"/>
    <property type="match status" value="1"/>
</dbReference>
<protein>
    <recommendedName>
        <fullName evidence="8">Acyltransferase</fullName>
    </recommendedName>
</protein>
<feature type="transmembrane region" description="Helical" evidence="3">
    <location>
        <begin position="229"/>
        <end position="249"/>
    </location>
</feature>
<dbReference type="PANTHER" id="PTHR23028:SF53">
    <property type="entry name" value="ACYL_TRANSF_3 DOMAIN-CONTAINING PROTEIN"/>
    <property type="match status" value="1"/>
</dbReference>
<feature type="domain" description="Acyltransferase 3" evidence="4">
    <location>
        <begin position="34"/>
        <end position="362"/>
    </location>
</feature>
<proteinExistence type="inferred from homology"/>
<comment type="similarity">
    <text evidence="2">Belongs to the acyltransferase 3 family.</text>
</comment>
<accession>A0A9C7G8B9</accession>
<comment type="subcellular location">
    <subcellularLocation>
        <location evidence="1">Membrane</location>
    </subcellularLocation>
</comment>
<keyword evidence="3" id="KW-0812">Transmembrane</keyword>
<evidence type="ECO:0000313" key="6">
    <source>
        <dbReference type="EMBL" id="CAG9607896.1"/>
    </source>
</evidence>
<keyword evidence="3" id="KW-1133">Transmembrane helix</keyword>
<gene>
    <name evidence="6" type="ORF">NEOCIP111885_01588</name>
</gene>
<evidence type="ECO:0000313" key="7">
    <source>
        <dbReference type="Proteomes" id="UP000789845"/>
    </source>
</evidence>
<dbReference type="AlphaFoldDB" id="A0A9C7G8B9"/>
<evidence type="ECO:0000256" key="2">
    <source>
        <dbReference type="ARBA" id="ARBA00007400"/>
    </source>
</evidence>
<dbReference type="GO" id="GO:0016747">
    <property type="term" value="F:acyltransferase activity, transferring groups other than amino-acyl groups"/>
    <property type="evidence" value="ECO:0007669"/>
    <property type="project" value="InterPro"/>
</dbReference>
<dbReference type="InterPro" id="IPR043968">
    <property type="entry name" value="SGNH"/>
</dbReference>
<reference evidence="6" key="1">
    <citation type="submission" date="2021-10" db="EMBL/GenBank/DDBJ databases">
        <authorList>
            <person name="Criscuolo A."/>
        </authorList>
    </citation>
    <scope>NUCLEOTIDE SEQUENCE</scope>
    <source>
        <strain evidence="6">CIP111885</strain>
    </source>
</reference>
<feature type="transmembrane region" description="Helical" evidence="3">
    <location>
        <begin position="382"/>
        <end position="402"/>
    </location>
</feature>